<dbReference type="EMBL" id="APKE01000010">
    <property type="protein sequence ID" value="KAF0677017.1"/>
    <property type="molecule type" value="Genomic_DNA"/>
</dbReference>
<gene>
    <name evidence="1" type="primary">rkpN</name>
    <name evidence="1" type="ORF">PMES_00814</name>
</gene>
<dbReference type="NCBIfam" id="TIGR03584">
    <property type="entry name" value="PseF"/>
    <property type="match status" value="1"/>
</dbReference>
<dbReference type="PANTHER" id="PTHR21485">
    <property type="entry name" value="HAD SUPERFAMILY MEMBERS CMAS AND KDSC"/>
    <property type="match status" value="1"/>
</dbReference>
<dbReference type="Proteomes" id="UP000698242">
    <property type="component" value="Unassembled WGS sequence"/>
</dbReference>
<keyword evidence="1" id="KW-0808">Transferase</keyword>
<comment type="caution">
    <text evidence="1">The sequence shown here is derived from an EMBL/GenBank/DDBJ whole genome shotgun (WGS) entry which is preliminary data.</text>
</comment>
<dbReference type="InterPro" id="IPR003329">
    <property type="entry name" value="Cytidylyl_trans"/>
</dbReference>
<dbReference type="PANTHER" id="PTHR21485:SF6">
    <property type="entry name" value="N-ACYLNEURAMINATE CYTIDYLYLTRANSFERASE-RELATED"/>
    <property type="match status" value="1"/>
</dbReference>
<dbReference type="Pfam" id="PF02348">
    <property type="entry name" value="CTP_transf_3"/>
    <property type="match status" value="1"/>
</dbReference>
<dbReference type="InterPro" id="IPR029044">
    <property type="entry name" value="Nucleotide-diphossugar_trans"/>
</dbReference>
<dbReference type="Gene3D" id="3.90.550.10">
    <property type="entry name" value="Spore Coat Polysaccharide Biosynthesis Protein SpsA, Chain A"/>
    <property type="match status" value="1"/>
</dbReference>
<dbReference type="CDD" id="cd02513">
    <property type="entry name" value="CMP-NeuAc_Synthase"/>
    <property type="match status" value="1"/>
</dbReference>
<proteinExistence type="predicted"/>
<name>A0A921NR57_9RHOB</name>
<reference evidence="1" key="1">
    <citation type="submission" date="2013-03" db="EMBL/GenBank/DDBJ databases">
        <title>Genome Sequence of the Profundibacterium mesophilum strain KAUST100406-0324T from Red Sea, a novel genus in the family Rhodobacteraceae.</title>
        <authorList>
            <person name="Essack M."/>
            <person name="Alam I."/>
            <person name="Lafi F."/>
            <person name="Alawi W."/>
            <person name="Kamanu F."/>
            <person name="Al-Suwailem A."/>
            <person name="Lee O.O."/>
            <person name="Xu Y."/>
            <person name="Bajic V."/>
            <person name="Qian P.-Y."/>
            <person name="Archer J."/>
        </authorList>
    </citation>
    <scope>NUCLEOTIDE SEQUENCE</scope>
    <source>
        <strain evidence="1">KAUST100406-0324</strain>
    </source>
</reference>
<evidence type="ECO:0000313" key="2">
    <source>
        <dbReference type="Proteomes" id="UP000698242"/>
    </source>
</evidence>
<dbReference type="SUPFAM" id="SSF53448">
    <property type="entry name" value="Nucleotide-diphospho-sugar transferases"/>
    <property type="match status" value="1"/>
</dbReference>
<keyword evidence="2" id="KW-1185">Reference proteome</keyword>
<keyword evidence="1" id="KW-0548">Nucleotidyltransferase</keyword>
<sequence length="212" mass="23280">MGRPMIHWAIRAARAAGCFERIIVSTDDEEIAAQARSVGAEIPFMRPGALSDDHATTAQVVHHALEQLAAAPSGAPDRLCTLYATAPFVRAEDLARGAELLETHDFAVSVTRYAFPVQRALRITPEGSLDMIAPEHLLTRSQDLEETWHDAGQFYWGRTSAWRSSPSPLCARSAPIELPRWRVVDIDTEEDWALAEAMARGGLLEPVPSASR</sequence>
<organism evidence="1 2">
    <name type="scientific">Profundibacterium mesophilum KAUST100406-0324</name>
    <dbReference type="NCBI Taxonomy" id="1037889"/>
    <lineage>
        <taxon>Bacteria</taxon>
        <taxon>Pseudomonadati</taxon>
        <taxon>Pseudomonadota</taxon>
        <taxon>Alphaproteobacteria</taxon>
        <taxon>Rhodobacterales</taxon>
        <taxon>Roseobacteraceae</taxon>
        <taxon>Profundibacterium</taxon>
    </lineage>
</organism>
<accession>A0A921NR57</accession>
<dbReference type="EC" id="2.7.7.43" evidence="1"/>
<protein>
    <submittedName>
        <fullName evidence="1">RkpN putative acylneuraminate cytidylyltransferase</fullName>
        <ecNumber evidence="1">2.7.7.43</ecNumber>
    </submittedName>
</protein>
<dbReference type="InterPro" id="IPR050793">
    <property type="entry name" value="CMP-NeuNAc_synthase"/>
</dbReference>
<dbReference type="InterPro" id="IPR020039">
    <property type="entry name" value="PseF"/>
</dbReference>
<dbReference type="GO" id="GO:0008781">
    <property type="term" value="F:N-acylneuraminate cytidylyltransferase activity"/>
    <property type="evidence" value="ECO:0007669"/>
    <property type="project" value="UniProtKB-EC"/>
</dbReference>
<dbReference type="AlphaFoldDB" id="A0A921NR57"/>
<evidence type="ECO:0000313" key="1">
    <source>
        <dbReference type="EMBL" id="KAF0677017.1"/>
    </source>
</evidence>